<dbReference type="Proteomes" id="UP001529510">
    <property type="component" value="Unassembled WGS sequence"/>
</dbReference>
<feature type="region of interest" description="Disordered" evidence="1">
    <location>
        <begin position="1"/>
        <end position="125"/>
    </location>
</feature>
<feature type="compositionally biased region" description="Basic and acidic residues" evidence="1">
    <location>
        <begin position="60"/>
        <end position="80"/>
    </location>
</feature>
<organism evidence="2 3">
    <name type="scientific">Cirrhinus mrigala</name>
    <name type="common">Mrigala</name>
    <dbReference type="NCBI Taxonomy" id="683832"/>
    <lineage>
        <taxon>Eukaryota</taxon>
        <taxon>Metazoa</taxon>
        <taxon>Chordata</taxon>
        <taxon>Craniata</taxon>
        <taxon>Vertebrata</taxon>
        <taxon>Euteleostomi</taxon>
        <taxon>Actinopterygii</taxon>
        <taxon>Neopterygii</taxon>
        <taxon>Teleostei</taxon>
        <taxon>Ostariophysi</taxon>
        <taxon>Cypriniformes</taxon>
        <taxon>Cyprinidae</taxon>
        <taxon>Labeoninae</taxon>
        <taxon>Labeonini</taxon>
        <taxon>Cirrhinus</taxon>
    </lineage>
</organism>
<name>A0ABD0REE0_CIRMR</name>
<protein>
    <submittedName>
        <fullName evidence="2">Uncharacterized protein</fullName>
    </submittedName>
</protein>
<comment type="caution">
    <text evidence="2">The sequence shown here is derived from an EMBL/GenBank/DDBJ whole genome shotgun (WGS) entry which is preliminary data.</text>
</comment>
<evidence type="ECO:0000313" key="3">
    <source>
        <dbReference type="Proteomes" id="UP001529510"/>
    </source>
</evidence>
<gene>
    <name evidence="2" type="ORF">M9458_009835</name>
</gene>
<feature type="non-terminal residue" evidence="2">
    <location>
        <position position="1"/>
    </location>
</feature>
<evidence type="ECO:0000256" key="1">
    <source>
        <dbReference type="SAM" id="MobiDB-lite"/>
    </source>
</evidence>
<sequence>TDNENVTVQMSHPGIIIQTVTSEDLSDPLGQSELEGEEQELVKEEPSQNQNNSGEDEQSEERSKDMQEGEKSLDSPKAEETVESSGMGEGAVLMVPSPSSFIPTNEDISTDSVLPLGTLTGSDVN</sequence>
<accession>A0ABD0REE0</accession>
<evidence type="ECO:0000313" key="2">
    <source>
        <dbReference type="EMBL" id="KAL0196263.1"/>
    </source>
</evidence>
<proteinExistence type="predicted"/>
<dbReference type="AlphaFoldDB" id="A0ABD0REE0"/>
<reference evidence="2 3" key="1">
    <citation type="submission" date="2024-05" db="EMBL/GenBank/DDBJ databases">
        <title>Genome sequencing and assembly of Indian major carp, Cirrhinus mrigala (Hamilton, 1822).</title>
        <authorList>
            <person name="Mohindra V."/>
            <person name="Chowdhury L.M."/>
            <person name="Lal K."/>
            <person name="Jena J.K."/>
        </authorList>
    </citation>
    <scope>NUCLEOTIDE SEQUENCE [LARGE SCALE GENOMIC DNA]</scope>
    <source>
        <strain evidence="2">CM1030</strain>
        <tissue evidence="2">Blood</tissue>
    </source>
</reference>
<feature type="compositionally biased region" description="Polar residues" evidence="1">
    <location>
        <begin position="97"/>
        <end position="112"/>
    </location>
</feature>
<dbReference type="EMBL" id="JAMKFB020000004">
    <property type="protein sequence ID" value="KAL0196263.1"/>
    <property type="molecule type" value="Genomic_DNA"/>
</dbReference>
<feature type="compositionally biased region" description="Polar residues" evidence="1">
    <location>
        <begin position="1"/>
        <end position="10"/>
    </location>
</feature>
<keyword evidence="3" id="KW-1185">Reference proteome</keyword>